<dbReference type="GO" id="GO:0000976">
    <property type="term" value="F:transcription cis-regulatory region binding"/>
    <property type="evidence" value="ECO:0007669"/>
    <property type="project" value="TreeGrafter"/>
</dbReference>
<dbReference type="EMBL" id="UGSP01000001">
    <property type="protein sequence ID" value="SUB23195.1"/>
    <property type="molecule type" value="Genomic_DNA"/>
</dbReference>
<dbReference type="FunFam" id="1.10.10.10:FF:000077">
    <property type="entry name" value="DNA-binding transcriptional regulator CpxR"/>
    <property type="match status" value="1"/>
</dbReference>
<dbReference type="GO" id="GO:0032993">
    <property type="term" value="C:protein-DNA complex"/>
    <property type="evidence" value="ECO:0007669"/>
    <property type="project" value="TreeGrafter"/>
</dbReference>
<proteinExistence type="predicted"/>
<reference evidence="12 13" key="1">
    <citation type="submission" date="2018-06" db="EMBL/GenBank/DDBJ databases">
        <authorList>
            <consortium name="Pathogen Informatics"/>
            <person name="Doyle S."/>
        </authorList>
    </citation>
    <scope>NUCLEOTIDE SEQUENCE [LARGE SCALE GENOMIC DNA]</scope>
    <source>
        <strain evidence="13">NCTC 11297</strain>
    </source>
</reference>
<keyword evidence="6 9" id="KW-0238">DNA-binding</keyword>
<name>A0A379AP86_AVIAV</name>
<dbReference type="Gene3D" id="1.10.10.10">
    <property type="entry name" value="Winged helix-like DNA-binding domain superfamily/Winged helix DNA-binding domain"/>
    <property type="match status" value="1"/>
</dbReference>
<evidence type="ECO:0000256" key="1">
    <source>
        <dbReference type="ARBA" id="ARBA00004496"/>
    </source>
</evidence>
<feature type="domain" description="OmpR/PhoB-type" evidence="11">
    <location>
        <begin position="134"/>
        <end position="233"/>
    </location>
</feature>
<feature type="DNA-binding region" description="OmpR/PhoB-type" evidence="9">
    <location>
        <begin position="134"/>
        <end position="233"/>
    </location>
</feature>
<dbReference type="GO" id="GO:0005829">
    <property type="term" value="C:cytosol"/>
    <property type="evidence" value="ECO:0007669"/>
    <property type="project" value="TreeGrafter"/>
</dbReference>
<evidence type="ECO:0000259" key="10">
    <source>
        <dbReference type="PROSITE" id="PS50110"/>
    </source>
</evidence>
<dbReference type="SMART" id="SM00448">
    <property type="entry name" value="REC"/>
    <property type="match status" value="1"/>
</dbReference>
<organism evidence="12 13">
    <name type="scientific">Avibacterium avium</name>
    <name type="common">Pasteurella avium</name>
    <dbReference type="NCBI Taxonomy" id="751"/>
    <lineage>
        <taxon>Bacteria</taxon>
        <taxon>Pseudomonadati</taxon>
        <taxon>Pseudomonadota</taxon>
        <taxon>Gammaproteobacteria</taxon>
        <taxon>Pasteurellales</taxon>
        <taxon>Pasteurellaceae</taxon>
        <taxon>Avibacterium</taxon>
    </lineage>
</organism>
<dbReference type="InterPro" id="IPR001789">
    <property type="entry name" value="Sig_transdc_resp-reg_receiver"/>
</dbReference>
<protein>
    <submittedName>
        <fullName evidence="12">Transcriptional regulatory protein CpxR</fullName>
    </submittedName>
</protein>
<keyword evidence="5" id="KW-0805">Transcription regulation</keyword>
<sequence length="235" mass="26972">MAKLLLVDDDVELLELLAELLRIEGFEVETAVNGKACLEKLDASYQLVLLDVMMPVLNGIETLKKIRQNYTTPVMMLTARGDEIDRVLGLELGADDYLPKPFNDRELVARIKAILRRTESHYPLNEENGKKEQTPFLEFEGLVLYPKRQQAMYQDKDLELTGTEFALLQSLMSNPGQILSRDHLSLTVLGKSLTPFDRSIDMHMSNLRRKLPERQDDLPWFKTLRGKGYFFVGKK</sequence>
<dbReference type="GeneID" id="300132413"/>
<keyword evidence="3 8" id="KW-0597">Phosphoprotein</keyword>
<evidence type="ECO:0000259" key="11">
    <source>
        <dbReference type="PROSITE" id="PS51755"/>
    </source>
</evidence>
<keyword evidence="2" id="KW-0963">Cytoplasm</keyword>
<dbReference type="SUPFAM" id="SSF46894">
    <property type="entry name" value="C-terminal effector domain of the bipartite response regulators"/>
    <property type="match status" value="1"/>
</dbReference>
<dbReference type="PANTHER" id="PTHR48111:SF39">
    <property type="entry name" value="TRANSCRIPTIONAL REGULATORY PROTEIN CPXR"/>
    <property type="match status" value="1"/>
</dbReference>
<dbReference type="SUPFAM" id="SSF52172">
    <property type="entry name" value="CheY-like"/>
    <property type="match status" value="1"/>
</dbReference>
<dbReference type="InterPro" id="IPR001867">
    <property type="entry name" value="OmpR/PhoB-type_DNA-bd"/>
</dbReference>
<feature type="modified residue" description="4-aspartylphosphate" evidence="8">
    <location>
        <position position="51"/>
    </location>
</feature>
<evidence type="ECO:0000256" key="3">
    <source>
        <dbReference type="ARBA" id="ARBA00022553"/>
    </source>
</evidence>
<dbReference type="AlphaFoldDB" id="A0A379AP86"/>
<evidence type="ECO:0000313" key="13">
    <source>
        <dbReference type="Proteomes" id="UP000255098"/>
    </source>
</evidence>
<dbReference type="PROSITE" id="PS51755">
    <property type="entry name" value="OMPR_PHOB"/>
    <property type="match status" value="1"/>
</dbReference>
<dbReference type="GO" id="GO:0006355">
    <property type="term" value="P:regulation of DNA-templated transcription"/>
    <property type="evidence" value="ECO:0007669"/>
    <property type="project" value="InterPro"/>
</dbReference>
<dbReference type="PANTHER" id="PTHR48111">
    <property type="entry name" value="REGULATOR OF RPOS"/>
    <property type="match status" value="1"/>
</dbReference>
<dbReference type="Proteomes" id="UP000255098">
    <property type="component" value="Unassembled WGS sequence"/>
</dbReference>
<keyword evidence="4" id="KW-0902">Two-component regulatory system</keyword>
<evidence type="ECO:0000256" key="4">
    <source>
        <dbReference type="ARBA" id="ARBA00023012"/>
    </source>
</evidence>
<comment type="subcellular location">
    <subcellularLocation>
        <location evidence="1">Cytoplasm</location>
    </subcellularLocation>
</comment>
<evidence type="ECO:0000313" key="12">
    <source>
        <dbReference type="EMBL" id="SUB23195.1"/>
    </source>
</evidence>
<accession>A0A379AP86</accession>
<dbReference type="InterPro" id="IPR036388">
    <property type="entry name" value="WH-like_DNA-bd_sf"/>
</dbReference>
<evidence type="ECO:0000256" key="6">
    <source>
        <dbReference type="ARBA" id="ARBA00023125"/>
    </source>
</evidence>
<dbReference type="Pfam" id="PF00486">
    <property type="entry name" value="Trans_reg_C"/>
    <property type="match status" value="1"/>
</dbReference>
<dbReference type="Gene3D" id="3.40.50.2300">
    <property type="match status" value="1"/>
</dbReference>
<feature type="domain" description="Response regulatory" evidence="10">
    <location>
        <begin position="3"/>
        <end position="115"/>
    </location>
</feature>
<gene>
    <name evidence="12" type="primary">cpxR</name>
    <name evidence="12" type="ORF">NCTC11297_00187</name>
</gene>
<evidence type="ECO:0000256" key="8">
    <source>
        <dbReference type="PROSITE-ProRule" id="PRU00169"/>
    </source>
</evidence>
<evidence type="ECO:0000256" key="7">
    <source>
        <dbReference type="ARBA" id="ARBA00023163"/>
    </source>
</evidence>
<evidence type="ECO:0000256" key="5">
    <source>
        <dbReference type="ARBA" id="ARBA00023015"/>
    </source>
</evidence>
<dbReference type="InterPro" id="IPR016032">
    <property type="entry name" value="Sig_transdc_resp-reg_C-effctor"/>
</dbReference>
<dbReference type="RefSeq" id="WP_115248642.1">
    <property type="nucleotide sequence ID" value="NZ_JBMMFH010000008.1"/>
</dbReference>
<dbReference type="PROSITE" id="PS50110">
    <property type="entry name" value="RESPONSE_REGULATORY"/>
    <property type="match status" value="1"/>
</dbReference>
<keyword evidence="13" id="KW-1185">Reference proteome</keyword>
<dbReference type="Gene3D" id="6.10.250.690">
    <property type="match status" value="1"/>
</dbReference>
<dbReference type="SMART" id="SM00862">
    <property type="entry name" value="Trans_reg_C"/>
    <property type="match status" value="1"/>
</dbReference>
<dbReference type="InterPro" id="IPR039420">
    <property type="entry name" value="WalR-like"/>
</dbReference>
<dbReference type="GO" id="GO:0000156">
    <property type="term" value="F:phosphorelay response regulator activity"/>
    <property type="evidence" value="ECO:0007669"/>
    <property type="project" value="TreeGrafter"/>
</dbReference>
<dbReference type="InterPro" id="IPR011006">
    <property type="entry name" value="CheY-like_superfamily"/>
</dbReference>
<evidence type="ECO:0000256" key="9">
    <source>
        <dbReference type="PROSITE-ProRule" id="PRU01091"/>
    </source>
</evidence>
<keyword evidence="7" id="KW-0804">Transcription</keyword>
<dbReference type="Pfam" id="PF00072">
    <property type="entry name" value="Response_reg"/>
    <property type="match status" value="1"/>
</dbReference>
<evidence type="ECO:0000256" key="2">
    <source>
        <dbReference type="ARBA" id="ARBA00022490"/>
    </source>
</evidence>
<dbReference type="CDD" id="cd00383">
    <property type="entry name" value="trans_reg_C"/>
    <property type="match status" value="1"/>
</dbReference>